<dbReference type="Proteomes" id="UP001634394">
    <property type="component" value="Unassembled WGS sequence"/>
</dbReference>
<feature type="compositionally biased region" description="Basic and acidic residues" evidence="1">
    <location>
        <begin position="428"/>
        <end position="441"/>
    </location>
</feature>
<comment type="caution">
    <text evidence="3">The sequence shown here is derived from an EMBL/GenBank/DDBJ whole genome shotgun (WGS) entry which is preliminary data.</text>
</comment>
<keyword evidence="2" id="KW-0472">Membrane</keyword>
<accession>A0ABD3XPG4</accession>
<evidence type="ECO:0000313" key="4">
    <source>
        <dbReference type="Proteomes" id="UP001634394"/>
    </source>
</evidence>
<dbReference type="InterPro" id="IPR009030">
    <property type="entry name" value="Growth_fac_rcpt_cys_sf"/>
</dbReference>
<sequence length="516" mass="57586">MGCDIREKWIFIPFIIVYFQYFIVRINSAGMCYQEGCSTNCCNCILKSENVTVLTHEQRCNGTCPVGSYLSTEGDCTCMYSTTTESLIEDETNATSFQNSTATIHYENVTTTTTMFISTSARSEIPFICLKCSEICESCEGSATNCTTCQKDYVLKEEGNCTPAVNKQPLAAIIGASVGGGLALIILAVIIVCLVRRRKGRNTTRMSGILQERTEGGVKPDDDVTNSPSTHPIRDNNSTHPIYENVERQGELVNQIPEQGDIILRYARDPTTIDKKKKLKQTDPSRSSSYYQNSATIRRQDNIQDVNVVPGEHEELKQLGQAPLPPTAKKTSLKNRVSKKLKKLRGNAPPKAPPISNQETQEEHYLPMGSPESSQDSQEVYEEMEDKLQQNSPTLFAQENYENVEDTLADVPSVAAPPPPPLDLEDYENIKDRFPVPERARTGQKSNSRVPDPPMGANVSKKSPRSKDDKLSKEYINVETYQQSGAESSTTDDLTSQETKEDLEDYENVKYFSKRK</sequence>
<dbReference type="EMBL" id="JBJQND010000001">
    <property type="protein sequence ID" value="KAL3888079.1"/>
    <property type="molecule type" value="Genomic_DNA"/>
</dbReference>
<dbReference type="SUPFAM" id="SSF57184">
    <property type="entry name" value="Growth factor receptor domain"/>
    <property type="match status" value="1"/>
</dbReference>
<evidence type="ECO:0000256" key="1">
    <source>
        <dbReference type="SAM" id="MobiDB-lite"/>
    </source>
</evidence>
<keyword evidence="4" id="KW-1185">Reference proteome</keyword>
<evidence type="ECO:0000313" key="3">
    <source>
        <dbReference type="EMBL" id="KAL3888079.1"/>
    </source>
</evidence>
<feature type="region of interest" description="Disordered" evidence="1">
    <location>
        <begin position="212"/>
        <end position="240"/>
    </location>
</feature>
<feature type="transmembrane region" description="Helical" evidence="2">
    <location>
        <begin position="170"/>
        <end position="195"/>
    </location>
</feature>
<feature type="compositionally biased region" description="Basic residues" evidence="1">
    <location>
        <begin position="331"/>
        <end position="345"/>
    </location>
</feature>
<feature type="region of interest" description="Disordered" evidence="1">
    <location>
        <begin position="317"/>
        <end position="502"/>
    </location>
</feature>
<gene>
    <name evidence="3" type="ORF">ACJMK2_000461</name>
</gene>
<feature type="compositionally biased region" description="Polar residues" evidence="1">
    <location>
        <begin position="389"/>
        <end position="401"/>
    </location>
</feature>
<feature type="compositionally biased region" description="Polar residues" evidence="1">
    <location>
        <begin position="282"/>
        <end position="297"/>
    </location>
</feature>
<keyword evidence="2" id="KW-0812">Transmembrane</keyword>
<feature type="region of interest" description="Disordered" evidence="1">
    <location>
        <begin position="274"/>
        <end position="299"/>
    </location>
</feature>
<feature type="compositionally biased region" description="Polar residues" evidence="1">
    <location>
        <begin position="225"/>
        <end position="240"/>
    </location>
</feature>
<reference evidence="3 4" key="1">
    <citation type="submission" date="2024-11" db="EMBL/GenBank/DDBJ databases">
        <title>Chromosome-level genome assembly of the freshwater bivalve Anodonta woodiana.</title>
        <authorList>
            <person name="Chen X."/>
        </authorList>
    </citation>
    <scope>NUCLEOTIDE SEQUENCE [LARGE SCALE GENOMIC DNA]</scope>
    <source>
        <strain evidence="3">MN2024</strain>
        <tissue evidence="3">Gills</tissue>
    </source>
</reference>
<keyword evidence="2" id="KW-1133">Transmembrane helix</keyword>
<feature type="compositionally biased region" description="Basic and acidic residues" evidence="1">
    <location>
        <begin position="212"/>
        <end position="222"/>
    </location>
</feature>
<protein>
    <submittedName>
        <fullName evidence="3">Uncharacterized protein</fullName>
    </submittedName>
</protein>
<evidence type="ECO:0000256" key="2">
    <source>
        <dbReference type="SAM" id="Phobius"/>
    </source>
</evidence>
<dbReference type="AlphaFoldDB" id="A0ABD3XPG4"/>
<organism evidence="3 4">
    <name type="scientific">Sinanodonta woodiana</name>
    <name type="common">Chinese pond mussel</name>
    <name type="synonym">Anodonta woodiana</name>
    <dbReference type="NCBI Taxonomy" id="1069815"/>
    <lineage>
        <taxon>Eukaryota</taxon>
        <taxon>Metazoa</taxon>
        <taxon>Spiralia</taxon>
        <taxon>Lophotrochozoa</taxon>
        <taxon>Mollusca</taxon>
        <taxon>Bivalvia</taxon>
        <taxon>Autobranchia</taxon>
        <taxon>Heteroconchia</taxon>
        <taxon>Palaeoheterodonta</taxon>
        <taxon>Unionida</taxon>
        <taxon>Unionoidea</taxon>
        <taxon>Unionidae</taxon>
        <taxon>Unioninae</taxon>
        <taxon>Sinanodonta</taxon>
    </lineage>
</organism>
<feature type="compositionally biased region" description="Polar residues" evidence="1">
    <location>
        <begin position="479"/>
        <end position="497"/>
    </location>
</feature>
<name>A0ABD3XPG4_SINWO</name>
<proteinExistence type="predicted"/>